<name>A0ABM7PGS0_9BACT</name>
<dbReference type="Proteomes" id="UP001320148">
    <property type="component" value="Chromosome"/>
</dbReference>
<dbReference type="EMBL" id="AP024488">
    <property type="protein sequence ID" value="BCS96310.1"/>
    <property type="molecule type" value="Genomic_DNA"/>
</dbReference>
<keyword evidence="2" id="KW-1185">Reference proteome</keyword>
<reference evidence="1 2" key="1">
    <citation type="submission" date="2021-02" db="EMBL/GenBank/DDBJ databases">
        <title>Complete genome of Desulfoluna sp. strain ASN36.</title>
        <authorList>
            <person name="Takahashi A."/>
            <person name="Kojima H."/>
            <person name="Fukui M."/>
        </authorList>
    </citation>
    <scope>NUCLEOTIDE SEQUENCE [LARGE SCALE GENOMIC DNA]</scope>
    <source>
        <strain evidence="1 2">ASN36</strain>
    </source>
</reference>
<organism evidence="1 2">
    <name type="scientific">Desulfoluna limicola</name>
    <dbReference type="NCBI Taxonomy" id="2810562"/>
    <lineage>
        <taxon>Bacteria</taxon>
        <taxon>Pseudomonadati</taxon>
        <taxon>Thermodesulfobacteriota</taxon>
        <taxon>Desulfobacteria</taxon>
        <taxon>Desulfobacterales</taxon>
        <taxon>Desulfolunaceae</taxon>
        <taxon>Desulfoluna</taxon>
    </lineage>
</organism>
<evidence type="ECO:0000313" key="2">
    <source>
        <dbReference type="Proteomes" id="UP001320148"/>
    </source>
</evidence>
<accession>A0ABM7PGS0</accession>
<protein>
    <submittedName>
        <fullName evidence="1">Uncharacterized protein</fullName>
    </submittedName>
</protein>
<sequence length="225" mass="27267">MFPEDAAEKEMWWFLIRHSEFNEFVSDDVLKYYNGNANNLDELMRWSDEIYVHLNPLATNTLKNDYFKKFRFQTYITTAYWYIRAREKLLSDITNKKLYPFKGKKEEAERMQNILEWLDVLIDYAKYNEAKVYDSCAKRIDPVWFRENDLRLEAAMHLVYYDLYENQFDCNGRYLKMFLTSREIMLNTENDPVISMKSKNIISTSLSEGRFGYFYRTIQKWCDGI</sequence>
<proteinExistence type="predicted"/>
<evidence type="ECO:0000313" key="1">
    <source>
        <dbReference type="EMBL" id="BCS96310.1"/>
    </source>
</evidence>
<gene>
    <name evidence="1" type="ORF">DSLASN_19420</name>
</gene>